<evidence type="ECO:0000313" key="4">
    <source>
        <dbReference type="Proteomes" id="UP001342314"/>
    </source>
</evidence>
<feature type="region of interest" description="Disordered" evidence="2">
    <location>
        <begin position="183"/>
        <end position="279"/>
    </location>
</feature>
<feature type="compositionally biased region" description="Acidic residues" evidence="2">
    <location>
        <begin position="86"/>
        <end position="98"/>
    </location>
</feature>
<feature type="compositionally biased region" description="Polar residues" evidence="2">
    <location>
        <begin position="125"/>
        <end position="134"/>
    </location>
</feature>
<keyword evidence="1" id="KW-0175">Coiled coil</keyword>
<dbReference type="Proteomes" id="UP001342314">
    <property type="component" value="Unassembled WGS sequence"/>
</dbReference>
<dbReference type="AlphaFoldDB" id="A0AAV5GMQ4"/>
<protein>
    <recommendedName>
        <fullName evidence="5">TATA element modulatory factor 1 TATA binding domain-containing protein</fullName>
    </recommendedName>
</protein>
<feature type="coiled-coil region" evidence="1">
    <location>
        <begin position="282"/>
        <end position="400"/>
    </location>
</feature>
<feature type="compositionally biased region" description="Basic and acidic residues" evidence="2">
    <location>
        <begin position="183"/>
        <end position="214"/>
    </location>
</feature>
<reference evidence="3 4" key="1">
    <citation type="submission" date="2021-12" db="EMBL/GenBank/DDBJ databases">
        <title>High titer production of polyol ester of fatty acids by Rhodotorula paludigena BS15 towards product separation-free biomass refinery.</title>
        <authorList>
            <person name="Mano J."/>
            <person name="Ono H."/>
            <person name="Tanaka T."/>
            <person name="Naito K."/>
            <person name="Sushida H."/>
            <person name="Ike M."/>
            <person name="Tokuyasu K."/>
            <person name="Kitaoka M."/>
        </authorList>
    </citation>
    <scope>NUCLEOTIDE SEQUENCE [LARGE SCALE GENOMIC DNA]</scope>
    <source>
        <strain evidence="3 4">BS15</strain>
    </source>
</reference>
<sequence>MDPKHHYPPLDATSSRTAQLPPSTASSRWAASPPPGPGPASPRAASAISPREGTPAEDLLQRLDSRPASVSGCSAGAGSAGRMHDDEEDEEEEDGEGFDYERVKAREGTVAVQSVNPHLAPLASTLHSLPSSSKHAPPRSRPSSTTTPAPSPSRPAAPTASTLARVAISTSDINEAERARKLALLDRTRREAAERTARREQLQRRELRQEERAASIEAGELTATPRPLSPKLQVGPESAIASPLSSPEGLNGYTTTSTAELLSAPSSPTDSTASVPHVESQLRDALARSTELESRCARLESQLIAAHEKRDELLHLVEQLRAEVEREREAKREAQRVRDECLGEVVAREEREEVERRCVAELVERVAELEAALEGLQEEVRRAEDEREAALGEADAARVECAGLAEEVERLAGGNKRAAEKLRVFFRKEKEWEAREEASEAKVRAVEADRAADKRRIVEQQELIARSTTALHWAARDEDSPPEFAHLRPDTPDERIEEVARKLLDRLDRLTEDREAPTSTTSPTGTNTTSEGSLASSSTRGGSSTPDLAAVLAERDRLRDELDAARARLDEHKDKVLKYVEQLRSNHANEIALLRREQELEIEALKGRFAQQHKEQSLLTGSSISSTLTGVYSAAELMHLSHSPLVGHPLAEEGARPLGMSVKQPSGELVDAQMALTDKQLSQVQPRLHYLERVAATWDAEKRALEEKQRGFEQEKVALEQEKRAAEGERDAWRERHDAAVGEVEELEQTVCHLMDELGKQVEVLGEELANEVGSGSTSRSTTPD</sequence>
<keyword evidence="4" id="KW-1185">Reference proteome</keyword>
<name>A0AAV5GMQ4_9BASI</name>
<comment type="caution">
    <text evidence="3">The sequence shown here is derived from an EMBL/GenBank/DDBJ whole genome shotgun (WGS) entry which is preliminary data.</text>
</comment>
<feature type="compositionally biased region" description="Low complexity" evidence="2">
    <location>
        <begin position="68"/>
        <end position="81"/>
    </location>
</feature>
<gene>
    <name evidence="3" type="ORF">Rhopal_003525-T1</name>
</gene>
<feature type="compositionally biased region" description="Low complexity" evidence="2">
    <location>
        <begin position="261"/>
        <end position="274"/>
    </location>
</feature>
<feature type="compositionally biased region" description="Basic and acidic residues" evidence="2">
    <location>
        <begin position="474"/>
        <end position="516"/>
    </location>
</feature>
<feature type="compositionally biased region" description="Low complexity" evidence="2">
    <location>
        <begin position="517"/>
        <end position="544"/>
    </location>
</feature>
<feature type="coiled-coil region" evidence="1">
    <location>
        <begin position="548"/>
        <end position="615"/>
    </location>
</feature>
<feature type="compositionally biased region" description="Low complexity" evidence="2">
    <location>
        <begin position="41"/>
        <end position="50"/>
    </location>
</feature>
<evidence type="ECO:0000313" key="3">
    <source>
        <dbReference type="EMBL" id="GJN90514.1"/>
    </source>
</evidence>
<evidence type="ECO:0000256" key="1">
    <source>
        <dbReference type="SAM" id="Coils"/>
    </source>
</evidence>
<feature type="coiled-coil region" evidence="1">
    <location>
        <begin position="695"/>
        <end position="750"/>
    </location>
</feature>
<feature type="region of interest" description="Disordered" evidence="2">
    <location>
        <begin position="473"/>
        <end position="546"/>
    </location>
</feature>
<organism evidence="3 4">
    <name type="scientific">Rhodotorula paludigena</name>
    <dbReference type="NCBI Taxonomy" id="86838"/>
    <lineage>
        <taxon>Eukaryota</taxon>
        <taxon>Fungi</taxon>
        <taxon>Dikarya</taxon>
        <taxon>Basidiomycota</taxon>
        <taxon>Pucciniomycotina</taxon>
        <taxon>Microbotryomycetes</taxon>
        <taxon>Sporidiobolales</taxon>
        <taxon>Sporidiobolaceae</taxon>
        <taxon>Rhodotorula</taxon>
    </lineage>
</organism>
<accession>A0AAV5GMQ4</accession>
<feature type="compositionally biased region" description="Low complexity" evidence="2">
    <location>
        <begin position="21"/>
        <end position="31"/>
    </location>
</feature>
<proteinExistence type="predicted"/>
<evidence type="ECO:0008006" key="5">
    <source>
        <dbReference type="Google" id="ProtNLM"/>
    </source>
</evidence>
<dbReference type="EMBL" id="BQKY01000007">
    <property type="protein sequence ID" value="GJN90514.1"/>
    <property type="molecule type" value="Genomic_DNA"/>
</dbReference>
<feature type="region of interest" description="Disordered" evidence="2">
    <location>
        <begin position="1"/>
        <end position="163"/>
    </location>
</feature>
<evidence type="ECO:0000256" key="2">
    <source>
        <dbReference type="SAM" id="MobiDB-lite"/>
    </source>
</evidence>